<keyword evidence="8" id="KW-1185">Reference proteome</keyword>
<dbReference type="OrthoDB" id="265955at2759"/>
<dbReference type="SMART" id="SM01050">
    <property type="entry name" value="CactinC_cactus"/>
    <property type="match status" value="1"/>
</dbReference>
<comment type="similarity">
    <text evidence="1">Belongs to the CACTIN family.</text>
</comment>
<protein>
    <recommendedName>
        <fullName evidence="2">Splicing factor Cactin</fullName>
    </recommendedName>
</protein>
<feature type="compositionally biased region" description="Basic residues" evidence="4">
    <location>
        <begin position="80"/>
        <end position="90"/>
    </location>
</feature>
<evidence type="ECO:0000313" key="7">
    <source>
        <dbReference type="EMBL" id="PAV90534.1"/>
    </source>
</evidence>
<dbReference type="Proteomes" id="UP000218231">
    <property type="component" value="Unassembled WGS sequence"/>
</dbReference>
<feature type="domain" description="Splicing factor Cactin C-terminal" evidence="5">
    <location>
        <begin position="567"/>
        <end position="690"/>
    </location>
</feature>
<feature type="compositionally biased region" description="Basic and acidic residues" evidence="4">
    <location>
        <begin position="401"/>
        <end position="412"/>
    </location>
</feature>
<evidence type="ECO:0000259" key="6">
    <source>
        <dbReference type="Pfam" id="PF10312"/>
    </source>
</evidence>
<accession>A0A2A2LWB5</accession>
<dbReference type="InterPro" id="IPR019134">
    <property type="entry name" value="Cactin_C"/>
</dbReference>
<dbReference type="STRING" id="2018661.A0A2A2LWB5"/>
<dbReference type="AlphaFoldDB" id="A0A2A2LWB5"/>
<name>A0A2A2LWB5_9BILA</name>
<feature type="coiled-coil region" evidence="3">
    <location>
        <begin position="141"/>
        <end position="178"/>
    </location>
</feature>
<feature type="compositionally biased region" description="Basic and acidic residues" evidence="4">
    <location>
        <begin position="10"/>
        <end position="20"/>
    </location>
</feature>
<feature type="region of interest" description="Disordered" evidence="4">
    <location>
        <begin position="1"/>
        <end position="95"/>
    </location>
</feature>
<dbReference type="InterPro" id="IPR018816">
    <property type="entry name" value="Cactin_central"/>
</dbReference>
<evidence type="ECO:0000256" key="2">
    <source>
        <dbReference type="ARBA" id="ARBA00034534"/>
    </source>
</evidence>
<evidence type="ECO:0000256" key="3">
    <source>
        <dbReference type="SAM" id="Coils"/>
    </source>
</evidence>
<evidence type="ECO:0000256" key="4">
    <source>
        <dbReference type="SAM" id="MobiDB-lite"/>
    </source>
</evidence>
<reference evidence="7 8" key="1">
    <citation type="journal article" date="2017" name="Curr. Biol.">
        <title>Genome architecture and evolution of a unichromosomal asexual nematode.</title>
        <authorList>
            <person name="Fradin H."/>
            <person name="Zegar C."/>
            <person name="Gutwein M."/>
            <person name="Lucas J."/>
            <person name="Kovtun M."/>
            <person name="Corcoran D."/>
            <person name="Baugh L.R."/>
            <person name="Kiontke K."/>
            <person name="Gunsalus K."/>
            <person name="Fitch D.H."/>
            <person name="Piano F."/>
        </authorList>
    </citation>
    <scope>NUCLEOTIDE SEQUENCE [LARGE SCALE GENOMIC DNA]</scope>
    <source>
        <strain evidence="7">PF1309</strain>
    </source>
</reference>
<dbReference type="GO" id="GO:0045292">
    <property type="term" value="P:mRNA cis splicing, via spliceosome"/>
    <property type="evidence" value="ECO:0007669"/>
    <property type="project" value="TreeGrafter"/>
</dbReference>
<dbReference type="GO" id="GO:0005681">
    <property type="term" value="C:spliceosomal complex"/>
    <property type="evidence" value="ECO:0007669"/>
    <property type="project" value="TreeGrafter"/>
</dbReference>
<feature type="compositionally biased region" description="Basic and acidic residues" evidence="4">
    <location>
        <begin position="61"/>
        <end position="79"/>
    </location>
</feature>
<sequence>MGKHKKERRRSGSRDRDSSSKKHKKRQDSSASSSENSSDDEKDKKLDSLLAKQRAEKKRLKQVEKQHKKELETPEEKRERRLKKKAKKEQKRLQAQGIAANETVYDNWNNPFNDNRLTDTFIWGKKLEKEGKADLSKKTIIKEIKKRTEKNYREMEDLKRARDARAAAKEDMDMIQRDEEKRMHGDWDKKEMEFQLQQAKFRTQLRIEQNRAKPIDLLYRYIRFGDQEDPKSSKENDFELVEPSSMIKGLTMDDYEDLLADIDSIIKLESSIHIQFWNNIRTLIREEIKKLQRARHEREAIHSAVEDRINDILKARDFFLFKKIMGKSIDQLSELEKQIRTKIRDGAAGTDITFWETLLNKLIIKVAQTQLKELHMKMRKLKIEQIRQEQMLEVNALNEESGQKREIKKEERDSDEEGPSVSYEFRSKPKPKTAEQQETEDEMIEHKLNQQVDVDALEDPLLDDMKREHKWRALNPEQLECAAIELYNRGRYSPTYGDIKDNMPGIEVIDESTDAANLDQRRQTYQKKPEGLTETEAAMVAIARKGMQGDEATFSVELPLETESYLWSDKYRPRKPTYLNRVQTGFDWNKYNQTHYDMDNPPPKIVQGYKFNIFYPDLLEKHKTPTFTVTPCDDPDFAIIRFKTGPPYEDVAFKVVNREWEVTQRNGYKCQFANGVFQLWFQFKRYRYRR</sequence>
<evidence type="ECO:0000313" key="8">
    <source>
        <dbReference type="Proteomes" id="UP000218231"/>
    </source>
</evidence>
<proteinExistence type="inferred from homology"/>
<dbReference type="EMBL" id="LIAE01006371">
    <property type="protein sequence ID" value="PAV90534.1"/>
    <property type="molecule type" value="Genomic_DNA"/>
</dbReference>
<dbReference type="Pfam" id="PF10312">
    <property type="entry name" value="Cactin_mid"/>
    <property type="match status" value="1"/>
</dbReference>
<gene>
    <name evidence="7" type="ORF">WR25_27172</name>
</gene>
<feature type="domain" description="Splicing factor cactin central" evidence="6">
    <location>
        <begin position="177"/>
        <end position="375"/>
    </location>
</feature>
<dbReference type="PANTHER" id="PTHR21737">
    <property type="entry name" value="POLYGLUTAMINE BINDING PROTEIN 1/MARVEL MEMBRANE-ASSOCIATING DOMAIN CONTAINING 3"/>
    <property type="match status" value="1"/>
</dbReference>
<comment type="caution">
    <text evidence="7">The sequence shown here is derived from an EMBL/GenBank/DDBJ whole genome shotgun (WGS) entry which is preliminary data.</text>
</comment>
<dbReference type="Pfam" id="PF09732">
    <property type="entry name" value="CactinC_cactus"/>
    <property type="match status" value="1"/>
</dbReference>
<dbReference type="PANTHER" id="PTHR21737:SF4">
    <property type="entry name" value="SPLICING FACTOR CACTIN"/>
    <property type="match status" value="1"/>
</dbReference>
<evidence type="ECO:0000256" key="1">
    <source>
        <dbReference type="ARBA" id="ARBA00006895"/>
    </source>
</evidence>
<feature type="region of interest" description="Disordered" evidence="4">
    <location>
        <begin position="397"/>
        <end position="441"/>
    </location>
</feature>
<keyword evidence="3" id="KW-0175">Coiled coil</keyword>
<evidence type="ECO:0000259" key="5">
    <source>
        <dbReference type="Pfam" id="PF09732"/>
    </source>
</evidence>
<dbReference type="GO" id="GO:0005737">
    <property type="term" value="C:cytoplasm"/>
    <property type="evidence" value="ECO:0007669"/>
    <property type="project" value="TreeGrafter"/>
</dbReference>
<organism evidence="7 8">
    <name type="scientific">Diploscapter pachys</name>
    <dbReference type="NCBI Taxonomy" id="2018661"/>
    <lineage>
        <taxon>Eukaryota</taxon>
        <taxon>Metazoa</taxon>
        <taxon>Ecdysozoa</taxon>
        <taxon>Nematoda</taxon>
        <taxon>Chromadorea</taxon>
        <taxon>Rhabditida</taxon>
        <taxon>Rhabditina</taxon>
        <taxon>Rhabditomorpha</taxon>
        <taxon>Rhabditoidea</taxon>
        <taxon>Rhabditidae</taxon>
        <taxon>Diploscapter</taxon>
    </lineage>
</organism>